<evidence type="ECO:0000313" key="5">
    <source>
        <dbReference type="Proteomes" id="UP000326903"/>
    </source>
</evidence>
<feature type="domain" description="PNPLA" evidence="3">
    <location>
        <begin position="26"/>
        <end position="229"/>
    </location>
</feature>
<comment type="caution">
    <text evidence="4">The sequence shown here is derived from an EMBL/GenBank/DDBJ whole genome shotgun (WGS) entry which is preliminary data.</text>
</comment>
<evidence type="ECO:0000259" key="3">
    <source>
        <dbReference type="PROSITE" id="PS51635"/>
    </source>
</evidence>
<feature type="active site" description="Nucleophile" evidence="2">
    <location>
        <position position="61"/>
    </location>
</feature>
<name>A0A5J5IKY6_9BACT</name>
<feature type="active site" description="Proton acceptor" evidence="2">
    <location>
        <position position="216"/>
    </location>
</feature>
<dbReference type="InterPro" id="IPR016035">
    <property type="entry name" value="Acyl_Trfase/lysoPLipase"/>
</dbReference>
<feature type="short sequence motif" description="DGA/G" evidence="2">
    <location>
        <begin position="216"/>
        <end position="218"/>
    </location>
</feature>
<keyword evidence="2" id="KW-0378">Hydrolase</keyword>
<protein>
    <submittedName>
        <fullName evidence="4">Patatin-like phospholipase family protein</fullName>
    </submittedName>
</protein>
<dbReference type="AlphaFoldDB" id="A0A5J5IKY6"/>
<dbReference type="PANTHER" id="PTHR46394:SF1">
    <property type="entry name" value="PNPLA DOMAIN-CONTAINING PROTEIN"/>
    <property type="match status" value="1"/>
</dbReference>
<keyword evidence="2" id="KW-0442">Lipid degradation</keyword>
<keyword evidence="5" id="KW-1185">Reference proteome</keyword>
<evidence type="ECO:0000256" key="2">
    <source>
        <dbReference type="PROSITE-ProRule" id="PRU01161"/>
    </source>
</evidence>
<dbReference type="Pfam" id="PF01734">
    <property type="entry name" value="Patatin"/>
    <property type="match status" value="1"/>
</dbReference>
<evidence type="ECO:0000256" key="1">
    <source>
        <dbReference type="ARBA" id="ARBA00023098"/>
    </source>
</evidence>
<dbReference type="RefSeq" id="WP_150413779.1">
    <property type="nucleotide sequence ID" value="NZ_VYQF01000001.1"/>
</dbReference>
<dbReference type="CDD" id="cd07207">
    <property type="entry name" value="Pat_ExoU_VipD_like"/>
    <property type="match status" value="1"/>
</dbReference>
<feature type="short sequence motif" description="GXGXXG" evidence="2">
    <location>
        <begin position="30"/>
        <end position="35"/>
    </location>
</feature>
<dbReference type="PROSITE" id="PS51635">
    <property type="entry name" value="PNPLA"/>
    <property type="match status" value="1"/>
</dbReference>
<feature type="short sequence motif" description="GXSXG" evidence="2">
    <location>
        <begin position="59"/>
        <end position="63"/>
    </location>
</feature>
<keyword evidence="1 2" id="KW-0443">Lipid metabolism</keyword>
<dbReference type="Gene3D" id="3.40.1090.10">
    <property type="entry name" value="Cytosolic phospholipase A2 catalytic domain"/>
    <property type="match status" value="1"/>
</dbReference>
<reference evidence="4 5" key="1">
    <citation type="submission" date="2019-09" db="EMBL/GenBank/DDBJ databases">
        <title>Draft genome sequence of Ginsengibacter sp. BR5-29.</title>
        <authorList>
            <person name="Im W.-T."/>
        </authorList>
    </citation>
    <scope>NUCLEOTIDE SEQUENCE [LARGE SCALE GENOMIC DNA]</scope>
    <source>
        <strain evidence="4 5">BR5-29</strain>
    </source>
</reference>
<dbReference type="GO" id="GO:0016787">
    <property type="term" value="F:hydrolase activity"/>
    <property type="evidence" value="ECO:0007669"/>
    <property type="project" value="UniProtKB-UniRule"/>
</dbReference>
<proteinExistence type="predicted"/>
<accession>A0A5J5IKY6</accession>
<dbReference type="PANTHER" id="PTHR46394">
    <property type="entry name" value="ANNEXIN"/>
    <property type="match status" value="1"/>
</dbReference>
<dbReference type="EMBL" id="VYQF01000001">
    <property type="protein sequence ID" value="KAA9041659.1"/>
    <property type="molecule type" value="Genomic_DNA"/>
</dbReference>
<gene>
    <name evidence="4" type="ORF">FW778_06455</name>
</gene>
<dbReference type="SUPFAM" id="SSF52151">
    <property type="entry name" value="FabD/lysophospholipase-like"/>
    <property type="match status" value="1"/>
</dbReference>
<dbReference type="InterPro" id="IPR052580">
    <property type="entry name" value="Lipid_Hydrolase"/>
</dbReference>
<organism evidence="4 5">
    <name type="scientific">Ginsengibacter hankyongi</name>
    <dbReference type="NCBI Taxonomy" id="2607284"/>
    <lineage>
        <taxon>Bacteria</taxon>
        <taxon>Pseudomonadati</taxon>
        <taxon>Bacteroidota</taxon>
        <taxon>Chitinophagia</taxon>
        <taxon>Chitinophagales</taxon>
        <taxon>Chitinophagaceae</taxon>
        <taxon>Ginsengibacter</taxon>
    </lineage>
</organism>
<dbReference type="GO" id="GO:0016042">
    <property type="term" value="P:lipid catabolic process"/>
    <property type="evidence" value="ECO:0007669"/>
    <property type="project" value="UniProtKB-UniRule"/>
</dbReference>
<sequence>MKLCFVAILLIPTLVFSQYDYQYKNLALEGGGVRGLAYGGALEVLEQKGILSHVERVAGSSAGAIAGLMISLGYNANEIDSILQTLKIQEFNDGKDIFGKIKRVKKEYGVYKGDKFENWLAELIVRKTGNPNTTFLQLHELHKKNTDFKDFYCTGTNVTKQQLEILSWEKWPHMTLKTAVHISGCIPFYFKPVPIDSLGNEVSLKDTLCKYDLYVDGGTLCNYPINMFDSCRDNGNPLTSEQVIYNPQTLGLKLERDEQIKALSDGNTAIAPYDIKNMKQYTRAIMNLIMENINRKSGDLSNEKGRTIYISYGDISARVRKISTTEKKLLHDNGVTAASNFLMNLLPGFKQNLLLCSSPRQKLPL</sequence>
<dbReference type="Proteomes" id="UP000326903">
    <property type="component" value="Unassembled WGS sequence"/>
</dbReference>
<dbReference type="InterPro" id="IPR002641">
    <property type="entry name" value="PNPLA_dom"/>
</dbReference>
<evidence type="ECO:0000313" key="4">
    <source>
        <dbReference type="EMBL" id="KAA9041659.1"/>
    </source>
</evidence>